<dbReference type="GO" id="GO:0016491">
    <property type="term" value="F:oxidoreductase activity"/>
    <property type="evidence" value="ECO:0007669"/>
    <property type="project" value="UniProtKB-KW"/>
</dbReference>
<sequence length="196" mass="20117">MTYSIIGSGNVGIALARQFARNGIAVGIANTRGADSITALAKELGEAVTPMSLQNAFKADVIILAVPFRAHAAVAQALHSWEGKIVVDAMNTYGIAPEELKGQASSDVVAAAFSGAKVVKTFNQLPAKLLAANPAEASGRRVMFVAGNDETAAVWIANLVSDLGFAPIQLGKINEGGALLGLGAPLVLQNLIKLGN</sequence>
<reference evidence="3" key="1">
    <citation type="journal article" date="2014" name="Int. J. Syst. Evol. Microbiol.">
        <title>Complete genome sequence of Corynebacterium casei LMG S-19264T (=DSM 44701T), isolated from a smear-ripened cheese.</title>
        <authorList>
            <consortium name="US DOE Joint Genome Institute (JGI-PGF)"/>
            <person name="Walter F."/>
            <person name="Albersmeier A."/>
            <person name="Kalinowski J."/>
            <person name="Ruckert C."/>
        </authorList>
    </citation>
    <scope>NUCLEOTIDE SEQUENCE</scope>
    <source>
        <strain evidence="3">CGMCC 1.10998</strain>
    </source>
</reference>
<comment type="caution">
    <text evidence="3">The sequence shown here is derived from an EMBL/GenBank/DDBJ whole genome shotgun (WGS) entry which is preliminary data.</text>
</comment>
<gene>
    <name evidence="3" type="ORF">GCM10011396_11970</name>
</gene>
<dbReference type="EMBL" id="BMED01000001">
    <property type="protein sequence ID" value="GGC66496.1"/>
    <property type="molecule type" value="Genomic_DNA"/>
</dbReference>
<dbReference type="Pfam" id="PF03807">
    <property type="entry name" value="F420_oxidored"/>
    <property type="match status" value="1"/>
</dbReference>
<dbReference type="RefSeq" id="WP_188565018.1">
    <property type="nucleotide sequence ID" value="NZ_BMED01000001.1"/>
</dbReference>
<evidence type="ECO:0000313" key="3">
    <source>
        <dbReference type="EMBL" id="GGC66496.1"/>
    </source>
</evidence>
<evidence type="ECO:0000259" key="2">
    <source>
        <dbReference type="Pfam" id="PF03807"/>
    </source>
</evidence>
<dbReference type="AlphaFoldDB" id="A0A916XDS6"/>
<reference evidence="3" key="2">
    <citation type="submission" date="2020-09" db="EMBL/GenBank/DDBJ databases">
        <authorList>
            <person name="Sun Q."/>
            <person name="Zhou Y."/>
        </authorList>
    </citation>
    <scope>NUCLEOTIDE SEQUENCE</scope>
    <source>
        <strain evidence="3">CGMCC 1.10998</strain>
    </source>
</reference>
<dbReference type="PANTHER" id="PTHR14239">
    <property type="entry name" value="DUDULIN-RELATED"/>
    <property type="match status" value="1"/>
</dbReference>
<dbReference type="Gene3D" id="3.40.50.720">
    <property type="entry name" value="NAD(P)-binding Rossmann-like Domain"/>
    <property type="match status" value="1"/>
</dbReference>
<dbReference type="SUPFAM" id="SSF51735">
    <property type="entry name" value="NAD(P)-binding Rossmann-fold domains"/>
    <property type="match status" value="1"/>
</dbReference>
<name>A0A916XDS6_9BURK</name>
<protein>
    <submittedName>
        <fullName evidence="3">Coenzyme F420-dependent NADP oxidoreductase</fullName>
    </submittedName>
</protein>
<keyword evidence="1" id="KW-0560">Oxidoreductase</keyword>
<dbReference type="InterPro" id="IPR028939">
    <property type="entry name" value="P5C_Rdtase_cat_N"/>
</dbReference>
<accession>A0A916XDS6</accession>
<keyword evidence="4" id="KW-1185">Reference proteome</keyword>
<dbReference type="InterPro" id="IPR051267">
    <property type="entry name" value="STEAP_metalloreductase"/>
</dbReference>
<feature type="domain" description="Pyrroline-5-carboxylate reductase catalytic N-terminal" evidence="2">
    <location>
        <begin position="4"/>
        <end position="91"/>
    </location>
</feature>
<organism evidence="3 4">
    <name type="scientific">Undibacterium terreum</name>
    <dbReference type="NCBI Taxonomy" id="1224302"/>
    <lineage>
        <taxon>Bacteria</taxon>
        <taxon>Pseudomonadati</taxon>
        <taxon>Pseudomonadota</taxon>
        <taxon>Betaproteobacteria</taxon>
        <taxon>Burkholderiales</taxon>
        <taxon>Oxalobacteraceae</taxon>
        <taxon>Undibacterium</taxon>
    </lineage>
</organism>
<evidence type="ECO:0000256" key="1">
    <source>
        <dbReference type="ARBA" id="ARBA00023002"/>
    </source>
</evidence>
<proteinExistence type="predicted"/>
<dbReference type="InterPro" id="IPR036291">
    <property type="entry name" value="NAD(P)-bd_dom_sf"/>
</dbReference>
<evidence type="ECO:0000313" key="4">
    <source>
        <dbReference type="Proteomes" id="UP000637423"/>
    </source>
</evidence>
<dbReference type="Proteomes" id="UP000637423">
    <property type="component" value="Unassembled WGS sequence"/>
</dbReference>